<evidence type="ECO:0000313" key="2">
    <source>
        <dbReference type="Proteomes" id="UP001147747"/>
    </source>
</evidence>
<proteinExistence type="predicted"/>
<name>A0A9X0BF15_9EURO</name>
<accession>A0A9X0BF15</accession>
<dbReference type="EMBL" id="JAPZBU010000003">
    <property type="protein sequence ID" value="KAJ5414664.1"/>
    <property type="molecule type" value="Genomic_DNA"/>
</dbReference>
<dbReference type="AlphaFoldDB" id="A0A9X0BF15"/>
<organism evidence="1 2">
    <name type="scientific">Penicillium cosmopolitanum</name>
    <dbReference type="NCBI Taxonomy" id="1131564"/>
    <lineage>
        <taxon>Eukaryota</taxon>
        <taxon>Fungi</taxon>
        <taxon>Dikarya</taxon>
        <taxon>Ascomycota</taxon>
        <taxon>Pezizomycotina</taxon>
        <taxon>Eurotiomycetes</taxon>
        <taxon>Eurotiomycetidae</taxon>
        <taxon>Eurotiales</taxon>
        <taxon>Aspergillaceae</taxon>
        <taxon>Penicillium</taxon>
    </lineage>
</organism>
<dbReference type="OrthoDB" id="4358152at2759"/>
<sequence length="474" mass="54681">MSSQRPADIFRTLPVELMIEILQYIDDFYSVVSLTKASPHAESVCATYALPILNRLTKWHSLFHCPYSYRSQCVPMPIRGIFRCLALMLSEPPSNIESVKRHFQYTQDCPWSVVPIPLCPKRAAKVAFELIRIAGRIQRLACMCLLTMVGSLHCAVSSSKLLGPDRATQFIPFSWVEEYRVYQALWNLQLYSTYLHYTQEKWGWSTQEAQALSIEIPWQFKSKGQLDEEIPSVTTVLIQLGLIPKRIAHLPLFDFDDMEETLDHGGYPSSCAWSPPPVSELEYFLGGYDFWGQSVEQALIRVSKSAIRWEFMTDRSPMPNRLLHPAVTFRMDGPERPLFQGMGLFIWDEWRMCAVGLICPRPSQRESGLPRGPDGKPIDLTPFLEDFYSWNEKVIYERWWSLLGQYPDLLDFVPRDSSKDHSFPCKNWMSNREQRLAASPSESRGLIPLFITRLAESSGYEDETYDSDDNFHDI</sequence>
<evidence type="ECO:0000313" key="1">
    <source>
        <dbReference type="EMBL" id="KAJ5414664.1"/>
    </source>
</evidence>
<dbReference type="Proteomes" id="UP001147747">
    <property type="component" value="Unassembled WGS sequence"/>
</dbReference>
<comment type="caution">
    <text evidence="1">The sequence shown here is derived from an EMBL/GenBank/DDBJ whole genome shotgun (WGS) entry which is preliminary data.</text>
</comment>
<keyword evidence="2" id="KW-1185">Reference proteome</keyword>
<gene>
    <name evidence="1" type="ORF">N7509_001291</name>
</gene>
<evidence type="ECO:0008006" key="3">
    <source>
        <dbReference type="Google" id="ProtNLM"/>
    </source>
</evidence>
<reference evidence="1" key="2">
    <citation type="journal article" date="2023" name="IMA Fungus">
        <title>Comparative genomic study of the Penicillium genus elucidates a diverse pangenome and 15 lateral gene transfer events.</title>
        <authorList>
            <person name="Petersen C."/>
            <person name="Sorensen T."/>
            <person name="Nielsen M.R."/>
            <person name="Sondergaard T.E."/>
            <person name="Sorensen J.L."/>
            <person name="Fitzpatrick D.A."/>
            <person name="Frisvad J.C."/>
            <person name="Nielsen K.L."/>
        </authorList>
    </citation>
    <scope>NUCLEOTIDE SEQUENCE</scope>
    <source>
        <strain evidence="1">IBT 29677</strain>
    </source>
</reference>
<reference evidence="1" key="1">
    <citation type="submission" date="2022-12" db="EMBL/GenBank/DDBJ databases">
        <authorList>
            <person name="Petersen C."/>
        </authorList>
    </citation>
    <scope>NUCLEOTIDE SEQUENCE</scope>
    <source>
        <strain evidence="1">IBT 29677</strain>
    </source>
</reference>
<protein>
    <recommendedName>
        <fullName evidence="3">F-box domain-containing protein</fullName>
    </recommendedName>
</protein>
<dbReference type="RefSeq" id="XP_056494510.1">
    <property type="nucleotide sequence ID" value="XM_056625928.1"/>
</dbReference>
<dbReference type="GeneID" id="81364908"/>